<sequence length="66" mass="7267">MHHTARFKDAVIVIATAAIWTLVVIAFSTTMGSRPLRIYDWGPPVFACLLTLLVMAKDRLAGGKPR</sequence>
<evidence type="ECO:0000313" key="3">
    <source>
        <dbReference type="Proteomes" id="UP001163336"/>
    </source>
</evidence>
<dbReference type="EMBL" id="AP026966">
    <property type="protein sequence ID" value="BDT59529.1"/>
    <property type="molecule type" value="Genomic_DNA"/>
</dbReference>
<keyword evidence="1" id="KW-1133">Transmembrane helix</keyword>
<dbReference type="RefSeq" id="WP_281908264.1">
    <property type="nucleotide sequence ID" value="NZ_AP026966.1"/>
</dbReference>
<gene>
    <name evidence="2" type="ORF">MasN3_30230</name>
</gene>
<dbReference type="Proteomes" id="UP001163336">
    <property type="component" value="Chromosome"/>
</dbReference>
<keyword evidence="1" id="KW-0812">Transmembrane</keyword>
<proteinExistence type="predicted"/>
<reference evidence="2" key="1">
    <citation type="submission" date="2022-11" db="EMBL/GenBank/DDBJ databases">
        <title>Isolation and characterization of PLA-degrading bacterium Massilia sp. from Antarctic soil.</title>
        <authorList>
            <person name="Sato K."/>
            <person name="Gomez-Fuentes C."/>
            <person name="Ahmad S.A."/>
            <person name="Zulkharnain A."/>
        </authorList>
    </citation>
    <scope>NUCLEOTIDE SEQUENCE</scope>
    <source>
        <strain evidence="2">N-3</strain>
    </source>
</reference>
<name>A0ABN6TBB4_9BURK</name>
<keyword evidence="3" id="KW-1185">Reference proteome</keyword>
<evidence type="ECO:0000313" key="2">
    <source>
        <dbReference type="EMBL" id="BDT59529.1"/>
    </source>
</evidence>
<keyword evidence="1" id="KW-0472">Membrane</keyword>
<evidence type="ECO:0000256" key="1">
    <source>
        <dbReference type="SAM" id="Phobius"/>
    </source>
</evidence>
<organism evidence="2 3">
    <name type="scientific">Massilia varians</name>
    <dbReference type="NCBI Taxonomy" id="457921"/>
    <lineage>
        <taxon>Bacteria</taxon>
        <taxon>Pseudomonadati</taxon>
        <taxon>Pseudomonadota</taxon>
        <taxon>Betaproteobacteria</taxon>
        <taxon>Burkholderiales</taxon>
        <taxon>Oxalobacteraceae</taxon>
        <taxon>Telluria group</taxon>
        <taxon>Massilia</taxon>
    </lineage>
</organism>
<protein>
    <submittedName>
        <fullName evidence="2">Uncharacterized protein</fullName>
    </submittedName>
</protein>
<accession>A0ABN6TBB4</accession>
<feature type="transmembrane region" description="Helical" evidence="1">
    <location>
        <begin position="12"/>
        <end position="32"/>
    </location>
</feature>